<evidence type="ECO:0000313" key="4">
    <source>
        <dbReference type="Proteomes" id="UP000662703"/>
    </source>
</evidence>
<gene>
    <name evidence="3" type="ORF">Y5W_02398</name>
</gene>
<evidence type="ECO:0000256" key="1">
    <source>
        <dbReference type="ARBA" id="ARBA00008984"/>
    </source>
</evidence>
<dbReference type="Gene3D" id="3.30.110.40">
    <property type="entry name" value="TusA-like domain"/>
    <property type="match status" value="1"/>
</dbReference>
<protein>
    <recommendedName>
        <fullName evidence="2">UPF0033 domain-containing protein</fullName>
    </recommendedName>
</protein>
<proteinExistence type="inferred from homology"/>
<keyword evidence="4" id="KW-1185">Reference proteome</keyword>
<sequence length="74" mass="8374">MDARGLDCPLPLLKTRQALRRLAPGALLEVAATDAGSARDIPNYLGQSPHELVRRDEDEREFRFLIRRGEEESD</sequence>
<dbReference type="SUPFAM" id="SSF64307">
    <property type="entry name" value="SirA-like"/>
    <property type="match status" value="1"/>
</dbReference>
<dbReference type="Pfam" id="PF01206">
    <property type="entry name" value="TusA"/>
    <property type="match status" value="1"/>
</dbReference>
<accession>A0ABS0ASJ3</accession>
<comment type="similarity">
    <text evidence="1">Belongs to the sulfur carrier protein TusA family.</text>
</comment>
<evidence type="ECO:0000259" key="2">
    <source>
        <dbReference type="Pfam" id="PF01206"/>
    </source>
</evidence>
<feature type="domain" description="UPF0033" evidence="2">
    <location>
        <begin position="2"/>
        <end position="68"/>
    </location>
</feature>
<reference evidence="3 4" key="1">
    <citation type="submission" date="2012-09" db="EMBL/GenBank/DDBJ databases">
        <title>Genome Sequence of alkane-degrading Bacterium Alcanivorax sp. 521-1.</title>
        <authorList>
            <person name="Lai Q."/>
            <person name="Shao Z."/>
        </authorList>
    </citation>
    <scope>NUCLEOTIDE SEQUENCE [LARGE SCALE GENOMIC DNA]</scope>
    <source>
        <strain evidence="3 4">521-1</strain>
    </source>
</reference>
<comment type="caution">
    <text evidence="3">The sequence shown here is derived from an EMBL/GenBank/DDBJ whole genome shotgun (WGS) entry which is preliminary data.</text>
</comment>
<dbReference type="Proteomes" id="UP000662703">
    <property type="component" value="Unassembled WGS sequence"/>
</dbReference>
<dbReference type="EMBL" id="ARXX01000036">
    <property type="protein sequence ID" value="MBF5057104.1"/>
    <property type="molecule type" value="Genomic_DNA"/>
</dbReference>
<dbReference type="PANTHER" id="PTHR33279">
    <property type="entry name" value="SULFUR CARRIER PROTEIN YEDF-RELATED"/>
    <property type="match status" value="1"/>
</dbReference>
<dbReference type="InterPro" id="IPR036868">
    <property type="entry name" value="TusA-like_sf"/>
</dbReference>
<organism evidence="3 4">
    <name type="scientific">Alloalcanivorax profundimaris</name>
    <dbReference type="NCBI Taxonomy" id="2735259"/>
    <lineage>
        <taxon>Bacteria</taxon>
        <taxon>Pseudomonadati</taxon>
        <taxon>Pseudomonadota</taxon>
        <taxon>Gammaproteobacteria</taxon>
        <taxon>Oceanospirillales</taxon>
        <taxon>Alcanivoracaceae</taxon>
        <taxon>Alloalcanivorax</taxon>
    </lineage>
</organism>
<dbReference type="CDD" id="cd00291">
    <property type="entry name" value="SirA_YedF_YeeD"/>
    <property type="match status" value="1"/>
</dbReference>
<evidence type="ECO:0000313" key="3">
    <source>
        <dbReference type="EMBL" id="MBF5057104.1"/>
    </source>
</evidence>
<name>A0ABS0ASJ3_9GAMM</name>
<dbReference type="InterPro" id="IPR001455">
    <property type="entry name" value="TusA-like"/>
</dbReference>
<dbReference type="PANTHER" id="PTHR33279:SF6">
    <property type="entry name" value="SULFUR CARRIER PROTEIN YEDF-RELATED"/>
    <property type="match status" value="1"/>
</dbReference>